<evidence type="ECO:0000256" key="2">
    <source>
        <dbReference type="ARBA" id="ARBA00022801"/>
    </source>
</evidence>
<dbReference type="Pfam" id="PF00293">
    <property type="entry name" value="NUDIX"/>
    <property type="match status" value="1"/>
</dbReference>
<keyword evidence="5" id="KW-1185">Reference proteome</keyword>
<dbReference type="EMBL" id="QZFV01000107">
    <property type="protein sequence ID" value="RJQ81685.1"/>
    <property type="molecule type" value="Genomic_DNA"/>
</dbReference>
<evidence type="ECO:0000259" key="3">
    <source>
        <dbReference type="PROSITE" id="PS51462"/>
    </source>
</evidence>
<dbReference type="GO" id="GO:0016787">
    <property type="term" value="F:hydrolase activity"/>
    <property type="evidence" value="ECO:0007669"/>
    <property type="project" value="UniProtKB-KW"/>
</dbReference>
<dbReference type="PRINTS" id="PR00502">
    <property type="entry name" value="NUDIXFAMILY"/>
</dbReference>
<dbReference type="PANTHER" id="PTHR43046:SF14">
    <property type="entry name" value="MUTT_NUDIX FAMILY PROTEIN"/>
    <property type="match status" value="1"/>
</dbReference>
<evidence type="ECO:0000256" key="1">
    <source>
        <dbReference type="ARBA" id="ARBA00001946"/>
    </source>
</evidence>
<organism evidence="4 5">
    <name type="scientific">Amycolatopsis panacis</name>
    <dbReference type="NCBI Taxonomy" id="2340917"/>
    <lineage>
        <taxon>Bacteria</taxon>
        <taxon>Bacillati</taxon>
        <taxon>Actinomycetota</taxon>
        <taxon>Actinomycetes</taxon>
        <taxon>Pseudonocardiales</taxon>
        <taxon>Pseudonocardiaceae</taxon>
        <taxon>Amycolatopsis</taxon>
    </lineage>
</organism>
<dbReference type="InterPro" id="IPR015797">
    <property type="entry name" value="NUDIX_hydrolase-like_dom_sf"/>
</dbReference>
<accession>A0A419HX30</accession>
<feature type="domain" description="Nudix hydrolase" evidence="3">
    <location>
        <begin position="1"/>
        <end position="141"/>
    </location>
</feature>
<dbReference type="InterPro" id="IPR020476">
    <property type="entry name" value="Nudix_hydrolase"/>
</dbReference>
<comment type="cofactor">
    <cofactor evidence="1">
        <name>Mg(2+)</name>
        <dbReference type="ChEBI" id="CHEBI:18420"/>
    </cofactor>
</comment>
<keyword evidence="2 4" id="KW-0378">Hydrolase</keyword>
<dbReference type="PROSITE" id="PS51462">
    <property type="entry name" value="NUDIX"/>
    <property type="match status" value="1"/>
</dbReference>
<evidence type="ECO:0000313" key="4">
    <source>
        <dbReference type="EMBL" id="RJQ81685.1"/>
    </source>
</evidence>
<dbReference type="Gene3D" id="3.90.79.10">
    <property type="entry name" value="Nucleoside Triphosphate Pyrophosphohydrolase"/>
    <property type="match status" value="1"/>
</dbReference>
<evidence type="ECO:0000313" key="5">
    <source>
        <dbReference type="Proteomes" id="UP000285112"/>
    </source>
</evidence>
<sequence>MRVVFAQKAVIIHDNKVLLVQKDDNDPHQPLRWEIPGGRMAPDETLDEHIKREVREEVGLEVAPGRPLAMWSWVLGTKPDVPTAVAVARQCRVLTEDRTISFDQHDESDHIGNWAWVDLAEVAGYDLIPDLRQPVLEALSLVGPVSGRSDG</sequence>
<dbReference type="RefSeq" id="WP_120025477.1">
    <property type="nucleotide sequence ID" value="NZ_QZFV01000107.1"/>
</dbReference>
<name>A0A419HX30_9PSEU</name>
<dbReference type="OrthoDB" id="9814308at2"/>
<proteinExistence type="predicted"/>
<gene>
    <name evidence="4" type="ORF">D5S19_22975</name>
</gene>
<dbReference type="Proteomes" id="UP000285112">
    <property type="component" value="Unassembled WGS sequence"/>
</dbReference>
<dbReference type="PANTHER" id="PTHR43046">
    <property type="entry name" value="GDP-MANNOSE MANNOSYL HYDROLASE"/>
    <property type="match status" value="1"/>
</dbReference>
<dbReference type="AlphaFoldDB" id="A0A419HX30"/>
<dbReference type="SUPFAM" id="SSF55811">
    <property type="entry name" value="Nudix"/>
    <property type="match status" value="1"/>
</dbReference>
<reference evidence="4 5" key="1">
    <citation type="submission" date="2018-09" db="EMBL/GenBank/DDBJ databases">
        <title>YIM PH 21725 draft genome.</title>
        <authorList>
            <person name="Miao C."/>
        </authorList>
    </citation>
    <scope>NUCLEOTIDE SEQUENCE [LARGE SCALE GENOMIC DNA]</scope>
    <source>
        <strain evidence="5">YIM PH21725</strain>
    </source>
</reference>
<protein>
    <submittedName>
        <fullName evidence="4">NUDIX hydrolase</fullName>
    </submittedName>
</protein>
<dbReference type="InterPro" id="IPR000086">
    <property type="entry name" value="NUDIX_hydrolase_dom"/>
</dbReference>
<comment type="caution">
    <text evidence="4">The sequence shown here is derived from an EMBL/GenBank/DDBJ whole genome shotgun (WGS) entry which is preliminary data.</text>
</comment>